<dbReference type="eggNOG" id="COG2909">
    <property type="taxonomic scope" value="Bacteria"/>
</dbReference>
<dbReference type="InterPro" id="IPR036388">
    <property type="entry name" value="WH-like_DNA-bd_sf"/>
</dbReference>
<feature type="region of interest" description="Disordered" evidence="1">
    <location>
        <begin position="1"/>
        <end position="46"/>
    </location>
</feature>
<dbReference type="GO" id="GO:0006355">
    <property type="term" value="P:regulation of DNA-templated transcription"/>
    <property type="evidence" value="ECO:0007669"/>
    <property type="project" value="InterPro"/>
</dbReference>
<feature type="compositionally biased region" description="Polar residues" evidence="1">
    <location>
        <begin position="335"/>
        <end position="344"/>
    </location>
</feature>
<dbReference type="EMBL" id="AWSA01000010">
    <property type="protein sequence ID" value="EWT02510.1"/>
    <property type="molecule type" value="Genomic_DNA"/>
</dbReference>
<feature type="domain" description="HTH luxR-type" evidence="2">
    <location>
        <begin position="959"/>
        <end position="1024"/>
    </location>
</feature>
<dbReference type="PROSITE" id="PS50043">
    <property type="entry name" value="HTH_LUXR_2"/>
    <property type="match status" value="1"/>
</dbReference>
<dbReference type="SMART" id="SM00421">
    <property type="entry name" value="HTH_LUXR"/>
    <property type="match status" value="1"/>
</dbReference>
<dbReference type="SUPFAM" id="SSF52540">
    <property type="entry name" value="P-loop containing nucleoside triphosphate hydrolases"/>
    <property type="match status" value="1"/>
</dbReference>
<evidence type="ECO:0000313" key="3">
    <source>
        <dbReference type="EMBL" id="EWT02510.1"/>
    </source>
</evidence>
<organism evidence="3 4">
    <name type="scientific">Intrasporangium oryzae NRRL B-24470</name>
    <dbReference type="NCBI Taxonomy" id="1386089"/>
    <lineage>
        <taxon>Bacteria</taxon>
        <taxon>Bacillati</taxon>
        <taxon>Actinomycetota</taxon>
        <taxon>Actinomycetes</taxon>
        <taxon>Micrococcales</taxon>
        <taxon>Intrasporangiaceae</taxon>
        <taxon>Intrasporangium</taxon>
    </lineage>
</organism>
<name>W9G917_9MICO</name>
<dbReference type="RefSeq" id="WP_034802898.1">
    <property type="nucleotide sequence ID" value="NZ_AWSA01000010.1"/>
</dbReference>
<dbReference type="InterPro" id="IPR059106">
    <property type="entry name" value="WHD_MalT"/>
</dbReference>
<dbReference type="GO" id="GO:0003677">
    <property type="term" value="F:DNA binding"/>
    <property type="evidence" value="ECO:0007669"/>
    <property type="project" value="InterPro"/>
</dbReference>
<accession>W9G917</accession>
<reference evidence="3 4" key="1">
    <citation type="submission" date="2013-08" db="EMBL/GenBank/DDBJ databases">
        <title>Intrasporangium oryzae NRRL B-24470.</title>
        <authorList>
            <person name="Liu H."/>
            <person name="Wang G."/>
        </authorList>
    </citation>
    <scope>NUCLEOTIDE SEQUENCE [LARGE SCALE GENOMIC DNA]</scope>
    <source>
        <strain evidence="3 4">NRRL B-24470</strain>
    </source>
</reference>
<keyword evidence="4" id="KW-1185">Reference proteome</keyword>
<dbReference type="Proteomes" id="UP000019489">
    <property type="component" value="Unassembled WGS sequence"/>
</dbReference>
<feature type="compositionally biased region" description="Low complexity" evidence="1">
    <location>
        <begin position="377"/>
        <end position="387"/>
    </location>
</feature>
<evidence type="ECO:0000313" key="4">
    <source>
        <dbReference type="Proteomes" id="UP000019489"/>
    </source>
</evidence>
<comment type="caution">
    <text evidence="3">The sequence shown here is derived from an EMBL/GenBank/DDBJ whole genome shotgun (WGS) entry which is preliminary data.</text>
</comment>
<feature type="compositionally biased region" description="Basic and acidic residues" evidence="1">
    <location>
        <begin position="401"/>
        <end position="414"/>
    </location>
</feature>
<dbReference type="InterPro" id="IPR027417">
    <property type="entry name" value="P-loop_NTPase"/>
</dbReference>
<evidence type="ECO:0000259" key="2">
    <source>
        <dbReference type="PROSITE" id="PS50043"/>
    </source>
</evidence>
<evidence type="ECO:0000256" key="1">
    <source>
        <dbReference type="SAM" id="MobiDB-lite"/>
    </source>
</evidence>
<dbReference type="SUPFAM" id="SSF46894">
    <property type="entry name" value="C-terminal effector domain of the bipartite response regulators"/>
    <property type="match status" value="1"/>
</dbReference>
<dbReference type="Gene3D" id="1.10.10.10">
    <property type="entry name" value="Winged helix-like DNA-binding domain superfamily/Winged helix DNA-binding domain"/>
    <property type="match status" value="1"/>
</dbReference>
<dbReference type="AlphaFoldDB" id="W9G917"/>
<dbReference type="InterPro" id="IPR000792">
    <property type="entry name" value="Tscrpt_reg_LuxR_C"/>
</dbReference>
<sequence length="1026" mass="108211">MLDERSFGGPSGLGRGGAPKRHIPRLSTRTLNRDRLPVPQPLQSARERDQGTVVLVAGAVGAGKTSLLSSWSAQLLARGDGVGWASLGREDNDPHVLWGTVLDAVRDATARRPGVRPLPAGLGDWDVPVDPDPDFVGRVASAVATTGDDIWLLLDDVHVVRDPRCLETLDLLLRWAPANLHVVLGARADPALRIARLRIEGRLAEVRDHDLRFTVAETASLLLGHGIALSQGQLATLHRLTEGWAAGVGLAALSLSTGRDPDAFLRAFASDDGAMAGYLIDEVLGGLSEDRRDFLLATCVPERLTVELAGRLSGRDDAGAVLRELAATNSLVTASTTGLSTHGPSSAPVGAGVEVDTGDGSSLARTTDETAGDQTGGDETAGAATAGPVDFPADGADELPEGIHEEVPERREPEDIGAGTSYRYHALLRSYLRARLQAASLSRSSRMHAETAVWFAERDLAADALDHAVASGRAELVRGMLHRYALGLLLDGRFATVGRALTRAPEDVRRQPAVVALAALTSLESGDLGTAEMHLAALARAREVTDEAAAVADEPHVAYEPLPVDRLVALAHHHAARLAGRPDPGATEVSATGWDSGFGAAFAPNLRDLELMERIQTAITLLSRGRTPEAAVMLESAMETAIRTGHDHAVMACKAGLAGAAAVAGDLDAMEQWALRAIAYASPRGWAASPKLLMPYVLAASAAHERYDLTRAGRLIDLAAAILDGAGPTVGGRTPRQGIDLDPEIIRGVRSVAASVGFALAEDDPARRRDIVTARAESIAELGPVTGPTGHAPLTAPLAAYELTEQHRMALMTGQLTVATAVEHLAALRPELEGDLAVMRALHALRLGHQAEARAQSSPVTSGLVVPMLVTATISAWLVEVTVALRNDQPTVAHEALLTALDLAAPRHGIRILLQVSSEVVDALREARGRFGKHEDFVDEALAVAGRAAGEERTLLADGLQGAPLLSPRELSLLRDLPSMLTVAEIARARAVSPNTIKTQLRSLFEKLDVTTRRDAVATGRRAGLI</sequence>
<dbReference type="InterPro" id="IPR016032">
    <property type="entry name" value="Sig_transdc_resp-reg_C-effctor"/>
</dbReference>
<proteinExistence type="predicted"/>
<feature type="region of interest" description="Disordered" evidence="1">
    <location>
        <begin position="335"/>
        <end position="418"/>
    </location>
</feature>
<dbReference type="Pfam" id="PF00196">
    <property type="entry name" value="GerE"/>
    <property type="match status" value="1"/>
</dbReference>
<dbReference type="STRING" id="1386089.N865_04835"/>
<dbReference type="Pfam" id="PF25873">
    <property type="entry name" value="WHD_MalT"/>
    <property type="match status" value="1"/>
</dbReference>
<gene>
    <name evidence="3" type="ORF">N865_04835</name>
</gene>
<protein>
    <recommendedName>
        <fullName evidence="2">HTH luxR-type domain-containing protein</fullName>
    </recommendedName>
</protein>
<dbReference type="CDD" id="cd06170">
    <property type="entry name" value="LuxR_C_like"/>
    <property type="match status" value="1"/>
</dbReference>